<keyword evidence="4 22" id="KW-0132">Cell division</keyword>
<evidence type="ECO:0000256" key="6">
    <source>
        <dbReference type="ARBA" id="ARBA00022679"/>
    </source>
</evidence>
<evidence type="ECO:0000256" key="3">
    <source>
        <dbReference type="ARBA" id="ARBA00022475"/>
    </source>
</evidence>
<comment type="caution">
    <text evidence="22">The sequence shown here is derived from an EMBL/GenBank/DDBJ whole genome shotgun (WGS) entry which is preliminary data.</text>
</comment>
<evidence type="ECO:0000256" key="1">
    <source>
        <dbReference type="ARBA" id="ARBA00004651"/>
    </source>
</evidence>
<feature type="transmembrane region" description="Helical" evidence="21">
    <location>
        <begin position="167"/>
        <end position="183"/>
    </location>
</feature>
<proteinExistence type="inferred from homology"/>
<keyword evidence="11 21" id="KW-0472">Membrane</keyword>
<dbReference type="InterPro" id="IPR013437">
    <property type="entry name" value="FtsW"/>
</dbReference>
<feature type="transmembrane region" description="Helical" evidence="21">
    <location>
        <begin position="142"/>
        <end position="161"/>
    </location>
</feature>
<keyword evidence="9" id="KW-0573">Peptidoglycan synthesis</keyword>
<evidence type="ECO:0000256" key="19">
    <source>
        <dbReference type="ARBA" id="ARBA00044770"/>
    </source>
</evidence>
<reference evidence="22 23" key="1">
    <citation type="journal article" date="2016" name="Nat. Commun.">
        <title>Thousands of microbial genomes shed light on interconnected biogeochemical processes in an aquifer system.</title>
        <authorList>
            <person name="Anantharaman K."/>
            <person name="Brown C.T."/>
            <person name="Hug L.A."/>
            <person name="Sharon I."/>
            <person name="Castelle C.J."/>
            <person name="Probst A.J."/>
            <person name="Thomas B.C."/>
            <person name="Singh A."/>
            <person name="Wilkins M.J."/>
            <person name="Karaoz U."/>
            <person name="Brodie E.L."/>
            <person name="Williams K.H."/>
            <person name="Hubbard S.S."/>
            <person name="Banfield J.F."/>
        </authorList>
    </citation>
    <scope>NUCLEOTIDE SEQUENCE [LARGE SCALE GENOMIC DNA]</scope>
</reference>
<dbReference type="NCBIfam" id="TIGR02614">
    <property type="entry name" value="ftsW"/>
    <property type="match status" value="1"/>
</dbReference>
<keyword evidence="6" id="KW-0808">Transferase</keyword>
<organism evidence="22 23">
    <name type="scientific">Candidatus Uhrbacteria bacterium RIFCSPLOWO2_02_FULL_49_11</name>
    <dbReference type="NCBI Taxonomy" id="1802409"/>
    <lineage>
        <taxon>Bacteria</taxon>
        <taxon>Candidatus Uhriibacteriota</taxon>
    </lineage>
</organism>
<dbReference type="GO" id="GO:0051301">
    <property type="term" value="P:cell division"/>
    <property type="evidence" value="ECO:0007669"/>
    <property type="project" value="UniProtKB-KW"/>
</dbReference>
<dbReference type="InterPro" id="IPR001182">
    <property type="entry name" value="FtsW/RodA"/>
</dbReference>
<dbReference type="PANTHER" id="PTHR30474">
    <property type="entry name" value="CELL CYCLE PROTEIN"/>
    <property type="match status" value="1"/>
</dbReference>
<evidence type="ECO:0000256" key="4">
    <source>
        <dbReference type="ARBA" id="ARBA00022618"/>
    </source>
</evidence>
<keyword evidence="12" id="KW-0131">Cell cycle</keyword>
<evidence type="ECO:0000256" key="13">
    <source>
        <dbReference type="ARBA" id="ARBA00023316"/>
    </source>
</evidence>
<dbReference type="GO" id="GO:0071555">
    <property type="term" value="P:cell wall organization"/>
    <property type="evidence" value="ECO:0007669"/>
    <property type="project" value="UniProtKB-KW"/>
</dbReference>
<evidence type="ECO:0000256" key="15">
    <source>
        <dbReference type="ARBA" id="ARBA00033270"/>
    </source>
</evidence>
<keyword evidence="10 21" id="KW-1133">Transmembrane helix</keyword>
<dbReference type="GO" id="GO:0008955">
    <property type="term" value="F:peptidoglycan glycosyltransferase activity"/>
    <property type="evidence" value="ECO:0007669"/>
    <property type="project" value="UniProtKB-EC"/>
</dbReference>
<protein>
    <recommendedName>
        <fullName evidence="17">Probable peptidoglycan glycosyltransferase FtsW</fullName>
        <ecNumber evidence="19">2.4.99.28</ecNumber>
    </recommendedName>
    <alternativeName>
        <fullName evidence="18">Cell division protein FtsW</fullName>
    </alternativeName>
    <alternativeName>
        <fullName evidence="15">Cell wall polymerase</fullName>
    </alternativeName>
    <alternativeName>
        <fullName evidence="14">Peptidoglycan polymerase</fullName>
    </alternativeName>
</protein>
<comment type="similarity">
    <text evidence="16">Belongs to the SEDS family. FtsW subfamily.</text>
</comment>
<dbReference type="Proteomes" id="UP000178264">
    <property type="component" value="Unassembled WGS sequence"/>
</dbReference>
<evidence type="ECO:0000256" key="12">
    <source>
        <dbReference type="ARBA" id="ARBA00023306"/>
    </source>
</evidence>
<dbReference type="GO" id="GO:0032153">
    <property type="term" value="C:cell division site"/>
    <property type="evidence" value="ECO:0007669"/>
    <property type="project" value="TreeGrafter"/>
</dbReference>
<accession>A0A1F7VBM5</accession>
<dbReference type="PANTHER" id="PTHR30474:SF2">
    <property type="entry name" value="PEPTIDOGLYCAN GLYCOSYLTRANSFERASE FTSW-RELATED"/>
    <property type="match status" value="1"/>
</dbReference>
<evidence type="ECO:0000256" key="8">
    <source>
        <dbReference type="ARBA" id="ARBA00022960"/>
    </source>
</evidence>
<evidence type="ECO:0000256" key="16">
    <source>
        <dbReference type="ARBA" id="ARBA00038053"/>
    </source>
</evidence>
<dbReference type="GO" id="GO:0005886">
    <property type="term" value="C:plasma membrane"/>
    <property type="evidence" value="ECO:0007669"/>
    <property type="project" value="UniProtKB-SubCell"/>
</dbReference>
<keyword evidence="8" id="KW-0133">Cell shape</keyword>
<evidence type="ECO:0000256" key="9">
    <source>
        <dbReference type="ARBA" id="ARBA00022984"/>
    </source>
</evidence>
<keyword evidence="5" id="KW-0328">Glycosyltransferase</keyword>
<feature type="transmembrane region" description="Helical" evidence="21">
    <location>
        <begin position="76"/>
        <end position="100"/>
    </location>
</feature>
<keyword evidence="7 21" id="KW-0812">Transmembrane</keyword>
<comment type="catalytic activity">
    <reaction evidence="20">
        <text>[GlcNAc-(1-&gt;4)-Mur2Ac(oyl-L-Ala-gamma-D-Glu-L-Lys-D-Ala-D-Ala)](n)-di-trans,octa-cis-undecaprenyl diphosphate + beta-D-GlcNAc-(1-&gt;4)-Mur2Ac(oyl-L-Ala-gamma-D-Glu-L-Lys-D-Ala-D-Ala)-di-trans,octa-cis-undecaprenyl diphosphate = [GlcNAc-(1-&gt;4)-Mur2Ac(oyl-L-Ala-gamma-D-Glu-L-Lys-D-Ala-D-Ala)](n+1)-di-trans,octa-cis-undecaprenyl diphosphate + di-trans,octa-cis-undecaprenyl diphosphate + H(+)</text>
        <dbReference type="Rhea" id="RHEA:23708"/>
        <dbReference type="Rhea" id="RHEA-COMP:9602"/>
        <dbReference type="Rhea" id="RHEA-COMP:9603"/>
        <dbReference type="ChEBI" id="CHEBI:15378"/>
        <dbReference type="ChEBI" id="CHEBI:58405"/>
        <dbReference type="ChEBI" id="CHEBI:60033"/>
        <dbReference type="ChEBI" id="CHEBI:78435"/>
        <dbReference type="EC" id="2.4.99.28"/>
    </reaction>
</comment>
<name>A0A1F7VBM5_9BACT</name>
<comment type="subcellular location">
    <subcellularLocation>
        <location evidence="1">Cell membrane</location>
        <topology evidence="1">Multi-pass membrane protein</topology>
    </subcellularLocation>
</comment>
<dbReference type="AlphaFoldDB" id="A0A1F7VBM5"/>
<feature type="transmembrane region" description="Helical" evidence="21">
    <location>
        <begin position="341"/>
        <end position="362"/>
    </location>
</feature>
<dbReference type="Pfam" id="PF01098">
    <property type="entry name" value="FTSW_RODA_SPOVE"/>
    <property type="match status" value="1"/>
</dbReference>
<evidence type="ECO:0000256" key="21">
    <source>
        <dbReference type="SAM" id="Phobius"/>
    </source>
</evidence>
<feature type="transmembrane region" description="Helical" evidence="21">
    <location>
        <begin position="307"/>
        <end position="329"/>
    </location>
</feature>
<evidence type="ECO:0000256" key="14">
    <source>
        <dbReference type="ARBA" id="ARBA00032370"/>
    </source>
</evidence>
<gene>
    <name evidence="22" type="ORF">A3I42_03470</name>
</gene>
<evidence type="ECO:0000256" key="5">
    <source>
        <dbReference type="ARBA" id="ARBA00022676"/>
    </source>
</evidence>
<evidence type="ECO:0000256" key="11">
    <source>
        <dbReference type="ARBA" id="ARBA00023136"/>
    </source>
</evidence>
<evidence type="ECO:0000256" key="10">
    <source>
        <dbReference type="ARBA" id="ARBA00022989"/>
    </source>
</evidence>
<comment type="pathway">
    <text evidence="2">Cell wall biogenesis; peptidoglycan biosynthesis.</text>
</comment>
<dbReference type="EMBL" id="MGER01000045">
    <property type="protein sequence ID" value="OGL87865.1"/>
    <property type="molecule type" value="Genomic_DNA"/>
</dbReference>
<feature type="transmembrane region" description="Helical" evidence="21">
    <location>
        <begin position="12"/>
        <end position="32"/>
    </location>
</feature>
<evidence type="ECO:0000256" key="2">
    <source>
        <dbReference type="ARBA" id="ARBA00004752"/>
    </source>
</evidence>
<feature type="transmembrane region" description="Helical" evidence="21">
    <location>
        <begin position="275"/>
        <end position="295"/>
    </location>
</feature>
<evidence type="ECO:0000256" key="17">
    <source>
        <dbReference type="ARBA" id="ARBA00041185"/>
    </source>
</evidence>
<dbReference type="GO" id="GO:0008360">
    <property type="term" value="P:regulation of cell shape"/>
    <property type="evidence" value="ECO:0007669"/>
    <property type="project" value="UniProtKB-KW"/>
</dbReference>
<evidence type="ECO:0000313" key="22">
    <source>
        <dbReference type="EMBL" id="OGL87865.1"/>
    </source>
</evidence>
<evidence type="ECO:0000313" key="23">
    <source>
        <dbReference type="Proteomes" id="UP000178264"/>
    </source>
</evidence>
<dbReference type="GO" id="GO:0009252">
    <property type="term" value="P:peptidoglycan biosynthetic process"/>
    <property type="evidence" value="ECO:0007669"/>
    <property type="project" value="UniProtKB-KW"/>
</dbReference>
<evidence type="ECO:0000256" key="20">
    <source>
        <dbReference type="ARBA" id="ARBA00049902"/>
    </source>
</evidence>
<dbReference type="GO" id="GO:0015648">
    <property type="term" value="F:lipid-linked peptidoglycan transporter activity"/>
    <property type="evidence" value="ECO:0007669"/>
    <property type="project" value="TreeGrafter"/>
</dbReference>
<keyword evidence="3" id="KW-1003">Cell membrane</keyword>
<dbReference type="EC" id="2.4.99.28" evidence="19"/>
<sequence>MPLSPTVHAVDYKLLGLILLLTAFGLVMLASASNVLGFERFGDTYYFTKQQLVHVGVGLIALLICVKIPPALWQKIAFPAFAVTLVLLVVVFIPGIGITINNAKSWINVGVSTLQPSEIAKFTFLLYICVWFKQRKAHLTSTLWGLLPFLTLLGLLAGLVFLQPDPGTVAIIIIMSLGVFYGAGAKYTHIISLAVIAVMLIGSAILISPYRKDRIAVFLSPEKDPMGVGYHINQSMIAIGSGGWRGLGLGKSRQKFSYLPESAGDSIFAVIGEEGGFIVSVGLIILLGILIYRLFDIASRVPDEFSRYFVLGVIFWIGVQSFVNMAAMIGLVPLTGLPLPLVSFGGTAVLSILAALGVCLSISRTTKI</sequence>
<keyword evidence="13" id="KW-0961">Cell wall biogenesis/degradation</keyword>
<evidence type="ECO:0000256" key="7">
    <source>
        <dbReference type="ARBA" id="ARBA00022692"/>
    </source>
</evidence>
<evidence type="ECO:0000256" key="18">
    <source>
        <dbReference type="ARBA" id="ARBA00041418"/>
    </source>
</evidence>
<feature type="transmembrane region" description="Helical" evidence="21">
    <location>
        <begin position="190"/>
        <end position="210"/>
    </location>
</feature>
<feature type="transmembrane region" description="Helical" evidence="21">
    <location>
        <begin position="52"/>
        <end position="69"/>
    </location>
</feature>